<keyword evidence="3" id="KW-1185">Reference proteome</keyword>
<organism evidence="2 3">
    <name type="scientific">Ciona intestinalis</name>
    <name type="common">Transparent sea squirt</name>
    <name type="synonym">Ascidia intestinalis</name>
    <dbReference type="NCBI Taxonomy" id="7719"/>
    <lineage>
        <taxon>Eukaryota</taxon>
        <taxon>Metazoa</taxon>
        <taxon>Chordata</taxon>
        <taxon>Tunicata</taxon>
        <taxon>Ascidiacea</taxon>
        <taxon>Phlebobranchia</taxon>
        <taxon>Cionidae</taxon>
        <taxon>Ciona</taxon>
    </lineage>
</organism>
<dbReference type="Pfam" id="PF04749">
    <property type="entry name" value="PLAC8"/>
    <property type="match status" value="1"/>
</dbReference>
<accession>H2XX20</accession>
<dbReference type="Proteomes" id="UP000008144">
    <property type="component" value="Chromosome 11"/>
</dbReference>
<name>H2XX20_CIOIN</name>
<dbReference type="STRING" id="7719.ENSCINP00000034204"/>
<dbReference type="PANTHER" id="PTHR15907">
    <property type="entry name" value="DUF614 FAMILY PROTEIN-RELATED"/>
    <property type="match status" value="1"/>
</dbReference>
<reference evidence="2" key="4">
    <citation type="submission" date="2025-09" db="UniProtKB">
        <authorList>
            <consortium name="Ensembl"/>
        </authorList>
    </citation>
    <scope>IDENTIFICATION</scope>
</reference>
<reference evidence="2" key="3">
    <citation type="submission" date="2025-08" db="UniProtKB">
        <authorList>
            <consortium name="Ensembl"/>
        </authorList>
    </citation>
    <scope>IDENTIFICATION</scope>
</reference>
<dbReference type="InParanoid" id="H2XX20"/>
<proteinExistence type="inferred from homology"/>
<dbReference type="Ensembl" id="ENSCINT00000035943.1">
    <property type="protein sequence ID" value="ENSCINP00000034204.1"/>
    <property type="gene ID" value="ENSCING00000023135.1"/>
</dbReference>
<dbReference type="OMA" id="CTICIIT"/>
<dbReference type="AlphaFoldDB" id="H2XX20"/>
<evidence type="ECO:0000256" key="1">
    <source>
        <dbReference type="ARBA" id="ARBA00009024"/>
    </source>
</evidence>
<comment type="similarity">
    <text evidence="1">Belongs to the cornifelin family.</text>
</comment>
<sequence length="106" mass="11917">MGEYANPLFGCFEDPALCIITFIIPCYTAGKTAESLGESCLLYGILYLFTECIAGCIIRGKVREIKNIDGTMFKDFVLSLFCPWCALIQDHREVDNTKYDQSIARV</sequence>
<reference evidence="2" key="2">
    <citation type="journal article" date="2008" name="Genome Biol.">
        <title>Improved genome assembly and evidence-based global gene model set for the chordate Ciona intestinalis: new insight into intron and operon populations.</title>
        <authorList>
            <person name="Satou Y."/>
            <person name="Mineta K."/>
            <person name="Ogasawara M."/>
            <person name="Sasakura Y."/>
            <person name="Shoguchi E."/>
            <person name="Ueno K."/>
            <person name="Yamada L."/>
            <person name="Matsumoto J."/>
            <person name="Wasserscheid J."/>
            <person name="Dewar K."/>
            <person name="Wiley G.B."/>
            <person name="Macmil S.L."/>
            <person name="Roe B.A."/>
            <person name="Zeller R.W."/>
            <person name="Hastings K.E."/>
            <person name="Lemaire P."/>
            <person name="Lindquist E."/>
            <person name="Endo T."/>
            <person name="Hotta K."/>
            <person name="Inaba K."/>
        </authorList>
    </citation>
    <scope>NUCLEOTIDE SEQUENCE [LARGE SCALE GENOMIC DNA]</scope>
    <source>
        <strain evidence="2">wild type</strain>
    </source>
</reference>
<dbReference type="NCBIfam" id="TIGR01571">
    <property type="entry name" value="A_thal_Cys_rich"/>
    <property type="match status" value="1"/>
</dbReference>
<protein>
    <submittedName>
        <fullName evidence="2">Uncharacterized protein</fullName>
    </submittedName>
</protein>
<reference evidence="3" key="1">
    <citation type="journal article" date="2002" name="Science">
        <title>The draft genome of Ciona intestinalis: insights into chordate and vertebrate origins.</title>
        <authorList>
            <person name="Dehal P."/>
            <person name="Satou Y."/>
            <person name="Campbell R.K."/>
            <person name="Chapman J."/>
            <person name="Degnan B."/>
            <person name="De Tomaso A."/>
            <person name="Davidson B."/>
            <person name="Di Gregorio A."/>
            <person name="Gelpke M."/>
            <person name="Goodstein D.M."/>
            <person name="Harafuji N."/>
            <person name="Hastings K.E."/>
            <person name="Ho I."/>
            <person name="Hotta K."/>
            <person name="Huang W."/>
            <person name="Kawashima T."/>
            <person name="Lemaire P."/>
            <person name="Martinez D."/>
            <person name="Meinertzhagen I.A."/>
            <person name="Necula S."/>
            <person name="Nonaka M."/>
            <person name="Putnam N."/>
            <person name="Rash S."/>
            <person name="Saiga H."/>
            <person name="Satake M."/>
            <person name="Terry A."/>
            <person name="Yamada L."/>
            <person name="Wang H.G."/>
            <person name="Awazu S."/>
            <person name="Azumi K."/>
            <person name="Boore J."/>
            <person name="Branno M."/>
            <person name="Chin-Bow S."/>
            <person name="DeSantis R."/>
            <person name="Doyle S."/>
            <person name="Francino P."/>
            <person name="Keys D.N."/>
            <person name="Haga S."/>
            <person name="Hayashi H."/>
            <person name="Hino K."/>
            <person name="Imai K.S."/>
            <person name="Inaba K."/>
            <person name="Kano S."/>
            <person name="Kobayashi K."/>
            <person name="Kobayashi M."/>
            <person name="Lee B.I."/>
            <person name="Makabe K.W."/>
            <person name="Manohar C."/>
            <person name="Matassi G."/>
            <person name="Medina M."/>
            <person name="Mochizuki Y."/>
            <person name="Mount S."/>
            <person name="Morishita T."/>
            <person name="Miura S."/>
            <person name="Nakayama A."/>
            <person name="Nishizaka S."/>
            <person name="Nomoto H."/>
            <person name="Ohta F."/>
            <person name="Oishi K."/>
            <person name="Rigoutsos I."/>
            <person name="Sano M."/>
            <person name="Sasaki A."/>
            <person name="Sasakura Y."/>
            <person name="Shoguchi E."/>
            <person name="Shin-i T."/>
            <person name="Spagnuolo A."/>
            <person name="Stainier D."/>
            <person name="Suzuki M.M."/>
            <person name="Tassy O."/>
            <person name="Takatori N."/>
            <person name="Tokuoka M."/>
            <person name="Yagi K."/>
            <person name="Yoshizaki F."/>
            <person name="Wada S."/>
            <person name="Zhang C."/>
            <person name="Hyatt P.D."/>
            <person name="Larimer F."/>
            <person name="Detter C."/>
            <person name="Doggett N."/>
            <person name="Glavina T."/>
            <person name="Hawkins T."/>
            <person name="Richardson P."/>
            <person name="Lucas S."/>
            <person name="Kohara Y."/>
            <person name="Levine M."/>
            <person name="Satoh N."/>
            <person name="Rokhsar D.S."/>
        </authorList>
    </citation>
    <scope>NUCLEOTIDE SEQUENCE [LARGE SCALE GENOMIC DNA]</scope>
</reference>
<dbReference type="HOGENOM" id="CLU_083147_6_1_1"/>
<dbReference type="EMBL" id="EAAA01000795">
    <property type="status" value="NOT_ANNOTATED_CDS"/>
    <property type="molecule type" value="Genomic_DNA"/>
</dbReference>
<evidence type="ECO:0000313" key="3">
    <source>
        <dbReference type="Proteomes" id="UP000008144"/>
    </source>
</evidence>
<dbReference type="InterPro" id="IPR006461">
    <property type="entry name" value="PLAC_motif_containing"/>
</dbReference>
<evidence type="ECO:0000313" key="2">
    <source>
        <dbReference type="Ensembl" id="ENSCINP00000034204.1"/>
    </source>
</evidence>
<dbReference type="GeneTree" id="ENSGT00940000174106"/>